<evidence type="ECO:0000313" key="2">
    <source>
        <dbReference type="Proteomes" id="UP000297597"/>
    </source>
</evidence>
<accession>A0A4Y7RKM8</accession>
<proteinExistence type="predicted"/>
<dbReference type="RefSeq" id="WP_134214866.1">
    <property type="nucleotide sequence ID" value="NZ_QFFZ01000044.1"/>
</dbReference>
<dbReference type="AlphaFoldDB" id="A0A4Y7RKM8"/>
<comment type="caution">
    <text evidence="1">The sequence shown here is derived from an EMBL/GenBank/DDBJ whole genome shotgun (WGS) entry which is preliminary data.</text>
</comment>
<organism evidence="1 2">
    <name type="scientific">Pelotomaculum propionicicum</name>
    <dbReference type="NCBI Taxonomy" id="258475"/>
    <lineage>
        <taxon>Bacteria</taxon>
        <taxon>Bacillati</taxon>
        <taxon>Bacillota</taxon>
        <taxon>Clostridia</taxon>
        <taxon>Eubacteriales</taxon>
        <taxon>Desulfotomaculaceae</taxon>
        <taxon>Pelotomaculum</taxon>
    </lineage>
</organism>
<evidence type="ECO:0000313" key="1">
    <source>
        <dbReference type="EMBL" id="TEB09558.1"/>
    </source>
</evidence>
<gene>
    <name evidence="1" type="ORF">Pmgp_03054</name>
</gene>
<name>A0A4Y7RKM8_9FIRM</name>
<dbReference type="EMBL" id="QFFZ01000044">
    <property type="protein sequence ID" value="TEB09558.1"/>
    <property type="molecule type" value="Genomic_DNA"/>
</dbReference>
<reference evidence="1 2" key="1">
    <citation type="journal article" date="2018" name="Environ. Microbiol.">
        <title>Novel energy conservation strategies and behaviour of Pelotomaculum schinkii driving syntrophic propionate catabolism.</title>
        <authorList>
            <person name="Hidalgo-Ahumada C.A.P."/>
            <person name="Nobu M.K."/>
            <person name="Narihiro T."/>
            <person name="Tamaki H."/>
            <person name="Liu W.T."/>
            <person name="Kamagata Y."/>
            <person name="Stams A.J.M."/>
            <person name="Imachi H."/>
            <person name="Sousa D.Z."/>
        </authorList>
    </citation>
    <scope>NUCLEOTIDE SEQUENCE [LARGE SCALE GENOMIC DNA]</scope>
    <source>
        <strain evidence="1 2">MGP</strain>
    </source>
</reference>
<protein>
    <submittedName>
        <fullName evidence="1">Uncharacterized protein</fullName>
    </submittedName>
</protein>
<sequence>MDQKEIDEINKNIPFVDAKIYWDGSEWTSPLWERLSKIGWKIFRPEEDSEMVVIQDDTGRTLNIAQNRLEMLKQLVNIAI</sequence>
<keyword evidence="2" id="KW-1185">Reference proteome</keyword>
<dbReference type="Proteomes" id="UP000297597">
    <property type="component" value="Unassembled WGS sequence"/>
</dbReference>